<proteinExistence type="predicted"/>
<organism evidence="1 2">
    <name type="scientific">Sphaerisporangium siamense</name>
    <dbReference type="NCBI Taxonomy" id="795645"/>
    <lineage>
        <taxon>Bacteria</taxon>
        <taxon>Bacillati</taxon>
        <taxon>Actinomycetota</taxon>
        <taxon>Actinomycetes</taxon>
        <taxon>Streptosporangiales</taxon>
        <taxon>Streptosporangiaceae</taxon>
        <taxon>Sphaerisporangium</taxon>
    </lineage>
</organism>
<gene>
    <name evidence="1" type="ORF">BJ982_000472</name>
</gene>
<reference evidence="1 2" key="1">
    <citation type="submission" date="2020-08" db="EMBL/GenBank/DDBJ databases">
        <title>Sequencing the genomes of 1000 actinobacteria strains.</title>
        <authorList>
            <person name="Klenk H.-P."/>
        </authorList>
    </citation>
    <scope>NUCLEOTIDE SEQUENCE [LARGE SCALE GENOMIC DNA]</scope>
    <source>
        <strain evidence="1 2">DSM 45784</strain>
    </source>
</reference>
<evidence type="ECO:0000313" key="2">
    <source>
        <dbReference type="Proteomes" id="UP000542210"/>
    </source>
</evidence>
<sequence length="69" mass="7120">MTTTRPLTGKVALVAGGTRGAGRGIARELGAAGATVYVTVYGFTDVDGSRPDAWRYIDDGSPADVAAYR</sequence>
<dbReference type="Gene3D" id="3.40.50.720">
    <property type="entry name" value="NAD(P)-binding Rossmann-like Domain"/>
    <property type="match status" value="1"/>
</dbReference>
<dbReference type="AlphaFoldDB" id="A0A7W7D4N8"/>
<dbReference type="SUPFAM" id="SSF51735">
    <property type="entry name" value="NAD(P)-binding Rossmann-fold domains"/>
    <property type="match status" value="1"/>
</dbReference>
<protein>
    <submittedName>
        <fullName evidence="1">NAD(P)-dependent dehydrogenase (Short-subunit alcohol dehydrogenase family)</fullName>
    </submittedName>
</protein>
<name>A0A7W7D4N8_9ACTN</name>
<keyword evidence="2" id="KW-1185">Reference proteome</keyword>
<dbReference type="Proteomes" id="UP000542210">
    <property type="component" value="Unassembled WGS sequence"/>
</dbReference>
<comment type="caution">
    <text evidence="1">The sequence shown here is derived from an EMBL/GenBank/DDBJ whole genome shotgun (WGS) entry which is preliminary data.</text>
</comment>
<dbReference type="EMBL" id="JACHND010000001">
    <property type="protein sequence ID" value="MBB4698928.1"/>
    <property type="molecule type" value="Genomic_DNA"/>
</dbReference>
<dbReference type="InterPro" id="IPR036291">
    <property type="entry name" value="NAD(P)-bd_dom_sf"/>
</dbReference>
<dbReference type="PANTHER" id="PTHR44147">
    <property type="entry name" value="DEHYDROGENASE/REDUCTASE SDR FAMILY MEMBER 1"/>
    <property type="match status" value="1"/>
</dbReference>
<evidence type="ECO:0000313" key="1">
    <source>
        <dbReference type="EMBL" id="MBB4698928.1"/>
    </source>
</evidence>
<accession>A0A7W7D4N8</accession>
<dbReference type="PANTHER" id="PTHR44147:SF2">
    <property type="entry name" value="DEHYDROGENASE_REDUCTASE SDR FAMILY MEMBER 1"/>
    <property type="match status" value="1"/>
</dbReference>